<feature type="non-terminal residue" evidence="1">
    <location>
        <position position="1"/>
    </location>
</feature>
<reference evidence="1 2" key="1">
    <citation type="journal article" date="2018" name="Front. Plant Sci.">
        <title>Red Clover (Trifolium pratense) and Zigzag Clover (T. medium) - A Picture of Genomic Similarities and Differences.</title>
        <authorList>
            <person name="Dluhosova J."/>
            <person name="Istvanek J."/>
            <person name="Nedelnik J."/>
            <person name="Repkova J."/>
        </authorList>
    </citation>
    <scope>NUCLEOTIDE SEQUENCE [LARGE SCALE GENOMIC DNA]</scope>
    <source>
        <strain evidence="2">cv. 10/8</strain>
        <tissue evidence="1">Leaf</tissue>
    </source>
</reference>
<organism evidence="1 2">
    <name type="scientific">Trifolium medium</name>
    <dbReference type="NCBI Taxonomy" id="97028"/>
    <lineage>
        <taxon>Eukaryota</taxon>
        <taxon>Viridiplantae</taxon>
        <taxon>Streptophyta</taxon>
        <taxon>Embryophyta</taxon>
        <taxon>Tracheophyta</taxon>
        <taxon>Spermatophyta</taxon>
        <taxon>Magnoliopsida</taxon>
        <taxon>eudicotyledons</taxon>
        <taxon>Gunneridae</taxon>
        <taxon>Pentapetalae</taxon>
        <taxon>rosids</taxon>
        <taxon>fabids</taxon>
        <taxon>Fabales</taxon>
        <taxon>Fabaceae</taxon>
        <taxon>Papilionoideae</taxon>
        <taxon>50 kb inversion clade</taxon>
        <taxon>NPAAA clade</taxon>
        <taxon>Hologalegina</taxon>
        <taxon>IRL clade</taxon>
        <taxon>Trifolieae</taxon>
        <taxon>Trifolium</taxon>
    </lineage>
</organism>
<keyword evidence="2" id="KW-1185">Reference proteome</keyword>
<comment type="caution">
    <text evidence="1">The sequence shown here is derived from an EMBL/GenBank/DDBJ whole genome shotgun (WGS) entry which is preliminary data.</text>
</comment>
<sequence length="62" mass="6703">CFSSLCRACVLARYAEQALWLADPSRTVGSLFRAGADLGQLLAQSRTVMFCSLDLAMASFVL</sequence>
<dbReference type="Proteomes" id="UP000265520">
    <property type="component" value="Unassembled WGS sequence"/>
</dbReference>
<name>A0A392TIG6_9FABA</name>
<dbReference type="AlphaFoldDB" id="A0A392TIG6"/>
<evidence type="ECO:0000313" key="1">
    <source>
        <dbReference type="EMBL" id="MCI60949.1"/>
    </source>
</evidence>
<accession>A0A392TIG6</accession>
<protein>
    <submittedName>
        <fullName evidence="1">Uncharacterized protein</fullName>
    </submittedName>
</protein>
<dbReference type="EMBL" id="LXQA010590789">
    <property type="protein sequence ID" value="MCI60949.1"/>
    <property type="molecule type" value="Genomic_DNA"/>
</dbReference>
<proteinExistence type="predicted"/>
<evidence type="ECO:0000313" key="2">
    <source>
        <dbReference type="Proteomes" id="UP000265520"/>
    </source>
</evidence>